<dbReference type="OrthoDB" id="9787563at2"/>
<evidence type="ECO:0000313" key="2">
    <source>
        <dbReference type="Proteomes" id="UP000018458"/>
    </source>
</evidence>
<gene>
    <name evidence="1" type="ORF">HMPREF9444_01308</name>
</gene>
<dbReference type="AlphaFoldDB" id="E8LKR4"/>
<dbReference type="Proteomes" id="UP000018458">
    <property type="component" value="Unassembled WGS sequence"/>
</dbReference>
<comment type="caution">
    <text evidence="1">The sequence shown here is derived from an EMBL/GenBank/DDBJ whole genome shotgun (WGS) entry which is preliminary data.</text>
</comment>
<evidence type="ECO:0000313" key="1">
    <source>
        <dbReference type="EMBL" id="EFY06902.1"/>
    </source>
</evidence>
<dbReference type="EMBL" id="AEVO01000067">
    <property type="protein sequence ID" value="EFY06902.1"/>
    <property type="molecule type" value="Genomic_DNA"/>
</dbReference>
<organism evidence="1 2">
    <name type="scientific">Succinatimonas hippei (strain DSM 22608 / JCM 16073 / KCTC 15190 / YIT 12066)</name>
    <dbReference type="NCBI Taxonomy" id="762983"/>
    <lineage>
        <taxon>Bacteria</taxon>
        <taxon>Pseudomonadati</taxon>
        <taxon>Pseudomonadota</taxon>
        <taxon>Gammaproteobacteria</taxon>
        <taxon>Aeromonadales</taxon>
        <taxon>Succinivibrionaceae</taxon>
        <taxon>Succinatimonas</taxon>
    </lineage>
</organism>
<dbReference type="CDD" id="cd00371">
    <property type="entry name" value="HMA"/>
    <property type="match status" value="1"/>
</dbReference>
<dbReference type="RefSeq" id="WP_009143502.1">
    <property type="nucleotide sequence ID" value="NZ_GL831003.1"/>
</dbReference>
<dbReference type="HOGENOM" id="CLU_1359796_0_0_6"/>
<protein>
    <submittedName>
        <fullName evidence="1">Uncharacterized protein</fullName>
    </submittedName>
</protein>
<accession>E8LKR4</accession>
<keyword evidence="2" id="KW-1185">Reference proteome</keyword>
<reference evidence="1 2" key="1">
    <citation type="submission" date="2011-01" db="EMBL/GenBank/DDBJ databases">
        <authorList>
            <person name="Weinstock G."/>
            <person name="Sodergren E."/>
            <person name="Clifton S."/>
            <person name="Fulton L."/>
            <person name="Fulton B."/>
            <person name="Courtney L."/>
            <person name="Fronick C."/>
            <person name="Harrison M."/>
            <person name="Strong C."/>
            <person name="Farmer C."/>
            <person name="Delahaunty K."/>
            <person name="Markovic C."/>
            <person name="Hall O."/>
            <person name="Minx P."/>
            <person name="Tomlinson C."/>
            <person name="Mitreva M."/>
            <person name="Hou S."/>
            <person name="Chen J."/>
            <person name="Wollam A."/>
            <person name="Pepin K.H."/>
            <person name="Johnson M."/>
            <person name="Bhonagiri V."/>
            <person name="Zhang X."/>
            <person name="Suruliraj S."/>
            <person name="Warren W."/>
            <person name="Chinwalla A."/>
            <person name="Mardis E.R."/>
            <person name="Wilson R.K."/>
        </authorList>
    </citation>
    <scope>NUCLEOTIDE SEQUENCE [LARGE SCALE GENOMIC DNA]</scope>
    <source>
        <strain evidence="2">DSM 22608 / JCM 16073 / KCTC 15190 / YIT 12066</strain>
    </source>
</reference>
<dbReference type="STRING" id="762983.HMPREF9444_01308"/>
<dbReference type="Pfam" id="PF19991">
    <property type="entry name" value="HMA_2"/>
    <property type="match status" value="1"/>
</dbReference>
<dbReference type="GO" id="GO:0046872">
    <property type="term" value="F:metal ion binding"/>
    <property type="evidence" value="ECO:0007669"/>
    <property type="project" value="InterPro"/>
</dbReference>
<sequence length="201" mass="22283">MNVPGVNLGMRVGESLGKLFFSGNSGMVIVHRIPGRRRYVCKVLKNEKAACLHLEELIQSFPGIMKATVNPVTGSVIVVYDQSEKVIDALFDSMSHALAGKHAVHELTVIPTGILTVGDNINDSLRSLRDSVRGFFNHSEPMFLSRMLGLALFSYGLIRILYRGDRPAGPQLFWWGLGLLLRQSHPDPKKVFAANLEEKNQ</sequence>
<name>E8LKR4_SUCHY</name>
<dbReference type="InterPro" id="IPR006121">
    <property type="entry name" value="HMA_dom"/>
</dbReference>
<proteinExistence type="predicted"/>